<evidence type="ECO:0000313" key="1">
    <source>
        <dbReference type="EMBL" id="KAI0051987.1"/>
    </source>
</evidence>
<gene>
    <name evidence="1" type="ORF">FA95DRAFT_108119</name>
</gene>
<proteinExistence type="predicted"/>
<reference evidence="1" key="2">
    <citation type="journal article" date="2022" name="New Phytol.">
        <title>Evolutionary transition to the ectomycorrhizal habit in the genomes of a hyperdiverse lineage of mushroom-forming fungi.</title>
        <authorList>
            <person name="Looney B."/>
            <person name="Miyauchi S."/>
            <person name="Morin E."/>
            <person name="Drula E."/>
            <person name="Courty P.E."/>
            <person name="Kohler A."/>
            <person name="Kuo A."/>
            <person name="LaButti K."/>
            <person name="Pangilinan J."/>
            <person name="Lipzen A."/>
            <person name="Riley R."/>
            <person name="Andreopoulos W."/>
            <person name="He G."/>
            <person name="Johnson J."/>
            <person name="Nolan M."/>
            <person name="Tritt A."/>
            <person name="Barry K.W."/>
            <person name="Grigoriev I.V."/>
            <person name="Nagy L.G."/>
            <person name="Hibbett D."/>
            <person name="Henrissat B."/>
            <person name="Matheny P.B."/>
            <person name="Labbe J."/>
            <person name="Martin F.M."/>
        </authorList>
    </citation>
    <scope>NUCLEOTIDE SEQUENCE</scope>
    <source>
        <strain evidence="1">FP105234-sp</strain>
    </source>
</reference>
<reference evidence="1" key="1">
    <citation type="submission" date="2021-02" db="EMBL/GenBank/DDBJ databases">
        <authorList>
            <consortium name="DOE Joint Genome Institute"/>
            <person name="Ahrendt S."/>
            <person name="Looney B.P."/>
            <person name="Miyauchi S."/>
            <person name="Morin E."/>
            <person name="Drula E."/>
            <person name="Courty P.E."/>
            <person name="Chicoki N."/>
            <person name="Fauchery L."/>
            <person name="Kohler A."/>
            <person name="Kuo A."/>
            <person name="Labutti K."/>
            <person name="Pangilinan J."/>
            <person name="Lipzen A."/>
            <person name="Riley R."/>
            <person name="Andreopoulos W."/>
            <person name="He G."/>
            <person name="Johnson J."/>
            <person name="Barry K.W."/>
            <person name="Grigoriev I.V."/>
            <person name="Nagy L."/>
            <person name="Hibbett D."/>
            <person name="Henrissat B."/>
            <person name="Matheny P.B."/>
            <person name="Labbe J."/>
            <person name="Martin F."/>
        </authorList>
    </citation>
    <scope>NUCLEOTIDE SEQUENCE</scope>
    <source>
        <strain evidence="1">FP105234-sp</strain>
    </source>
</reference>
<comment type="caution">
    <text evidence="1">The sequence shown here is derived from an EMBL/GenBank/DDBJ whole genome shotgun (WGS) entry which is preliminary data.</text>
</comment>
<organism evidence="1 2">
    <name type="scientific">Auriscalpium vulgare</name>
    <dbReference type="NCBI Taxonomy" id="40419"/>
    <lineage>
        <taxon>Eukaryota</taxon>
        <taxon>Fungi</taxon>
        <taxon>Dikarya</taxon>
        <taxon>Basidiomycota</taxon>
        <taxon>Agaricomycotina</taxon>
        <taxon>Agaricomycetes</taxon>
        <taxon>Russulales</taxon>
        <taxon>Auriscalpiaceae</taxon>
        <taxon>Auriscalpium</taxon>
    </lineage>
</organism>
<evidence type="ECO:0000313" key="2">
    <source>
        <dbReference type="Proteomes" id="UP000814033"/>
    </source>
</evidence>
<dbReference type="Proteomes" id="UP000814033">
    <property type="component" value="Unassembled WGS sequence"/>
</dbReference>
<sequence length="105" mass="11764">MRMAISSVLPNLACKSDAPNRFMGGRGRGRWEGKTEMQKAKSWPTWPLAGGWLGRNGGRGRYLLRPNTGLCRLAPCRRCRCTSMNAFALLTLWFFRGSVVDSRAN</sequence>
<protein>
    <submittedName>
        <fullName evidence="1">Uncharacterized protein</fullName>
    </submittedName>
</protein>
<accession>A0ACB8S756</accession>
<keyword evidence="2" id="KW-1185">Reference proteome</keyword>
<dbReference type="EMBL" id="MU275848">
    <property type="protein sequence ID" value="KAI0051987.1"/>
    <property type="molecule type" value="Genomic_DNA"/>
</dbReference>
<name>A0ACB8S756_9AGAM</name>